<dbReference type="FunFam" id="3.30.70.330:FF:000052">
    <property type="entry name" value="Heterogeneous nuclear ribonucleoprotein L like"/>
    <property type="match status" value="1"/>
</dbReference>
<evidence type="ECO:0000313" key="7">
    <source>
        <dbReference type="Proteomes" id="UP000504633"/>
    </source>
</evidence>
<reference evidence="8" key="1">
    <citation type="submission" date="2025-08" db="UniProtKB">
        <authorList>
            <consortium name="RefSeq"/>
        </authorList>
    </citation>
    <scope>IDENTIFICATION</scope>
    <source>
        <strain evidence="8">15085-1641.00</strain>
        <tissue evidence="8">Whole body</tissue>
    </source>
</reference>
<feature type="domain" description="RRM" evidence="6">
    <location>
        <begin position="247"/>
        <end position="322"/>
    </location>
</feature>
<dbReference type="Gene3D" id="3.30.70.330">
    <property type="match status" value="3"/>
</dbReference>
<dbReference type="GO" id="GO:1990904">
    <property type="term" value="C:ribonucleoprotein complex"/>
    <property type="evidence" value="ECO:0007669"/>
    <property type="project" value="UniProtKB-KW"/>
</dbReference>
<dbReference type="InterPro" id="IPR012677">
    <property type="entry name" value="Nucleotide-bd_a/b_plait_sf"/>
</dbReference>
<keyword evidence="2" id="KW-0677">Repeat</keyword>
<feature type="compositionally biased region" description="Basic and acidic residues" evidence="5">
    <location>
        <begin position="71"/>
        <end position="81"/>
    </location>
</feature>
<dbReference type="PANTHER" id="PTHR15592">
    <property type="entry name" value="MATRIN 3/NUCLEAR PROTEIN 220-RELATED"/>
    <property type="match status" value="1"/>
</dbReference>
<dbReference type="Pfam" id="PF13893">
    <property type="entry name" value="RRM_5"/>
    <property type="match status" value="1"/>
</dbReference>
<evidence type="ECO:0000256" key="1">
    <source>
        <dbReference type="ARBA" id="ARBA00022553"/>
    </source>
</evidence>
<evidence type="ECO:0000313" key="8">
    <source>
        <dbReference type="RefSeq" id="XP_030078604.1"/>
    </source>
</evidence>
<dbReference type="FunFam" id="3.30.70.330:FF:000206">
    <property type="entry name" value="Smooth, isoform L"/>
    <property type="match status" value="1"/>
</dbReference>
<keyword evidence="3 4" id="KW-0694">RNA-binding</keyword>
<dbReference type="CDD" id="cd12424">
    <property type="entry name" value="RRM3_hnRNPL_like"/>
    <property type="match status" value="1"/>
</dbReference>
<dbReference type="InterPro" id="IPR035979">
    <property type="entry name" value="RBD_domain_sf"/>
</dbReference>
<dbReference type="SMART" id="SM00360">
    <property type="entry name" value="RRM"/>
    <property type="match status" value="3"/>
</dbReference>
<proteinExistence type="predicted"/>
<feature type="region of interest" description="Disordered" evidence="5">
    <location>
        <begin position="48"/>
        <end position="81"/>
    </location>
</feature>
<accession>A0A6J2SRM8</accession>
<dbReference type="SUPFAM" id="SSF54928">
    <property type="entry name" value="RNA-binding domain, RBD"/>
    <property type="match status" value="3"/>
</dbReference>
<dbReference type="GO" id="GO:0003723">
    <property type="term" value="F:RNA binding"/>
    <property type="evidence" value="ECO:0007669"/>
    <property type="project" value="UniProtKB-UniRule"/>
</dbReference>
<dbReference type="PROSITE" id="PS50102">
    <property type="entry name" value="RRM"/>
    <property type="match status" value="2"/>
</dbReference>
<organism evidence="7 8">
    <name type="scientific">Drosophila hydei</name>
    <name type="common">Fruit fly</name>
    <dbReference type="NCBI Taxonomy" id="7224"/>
    <lineage>
        <taxon>Eukaryota</taxon>
        <taxon>Metazoa</taxon>
        <taxon>Ecdysozoa</taxon>
        <taxon>Arthropoda</taxon>
        <taxon>Hexapoda</taxon>
        <taxon>Insecta</taxon>
        <taxon>Pterygota</taxon>
        <taxon>Neoptera</taxon>
        <taxon>Endopterygota</taxon>
        <taxon>Diptera</taxon>
        <taxon>Brachycera</taxon>
        <taxon>Muscomorpha</taxon>
        <taxon>Ephydroidea</taxon>
        <taxon>Drosophilidae</taxon>
        <taxon>Drosophila</taxon>
    </lineage>
</organism>
<keyword evidence="1" id="KW-0597">Phosphoprotein</keyword>
<feature type="compositionally biased region" description="Polar residues" evidence="5">
    <location>
        <begin position="52"/>
        <end position="70"/>
    </location>
</feature>
<dbReference type="Pfam" id="PF22976">
    <property type="entry name" value="RRM_10"/>
    <property type="match status" value="1"/>
</dbReference>
<evidence type="ECO:0000256" key="3">
    <source>
        <dbReference type="ARBA" id="ARBA00022884"/>
    </source>
</evidence>
<sequence>MPYNGASNGSGGVGGAVAGSSVSGGGATIVVSEGPQNKKIRTGVQAGENDVTMHSRSTQNQSQQQALLNKSNDDLRRKRPETTRPNHILLFTIINPFYPITVDVLHKICNPHGQVLRIVIFKKNGVQAMVEFDSLDAATRARENLNGADIYAGCCTLKIDFAKPEKLNVYKNETDTSWDYTLSTEPPLLGPGTAFPPFGAPEYHPTQPDNWKGAAIHPTGLMKEPTGVVAGRNAPVAFAQQGQAQGAVMMVYGMDHDTSNTDKLFNLVCLYGNVARIKFLKTKEGTAMVQMGDSVAVERCVQHLNNIPVGTGGKIQIAFSKQNFLSEVINPFLLPDHTPSFKEYTGSKNNRFLSPAQASKNRIQPPSKILHFFNTPPGLTEDQLIGIFNIKEVPATSVRLFPLKTERSSSGLIEFPNISQAVLAIMKCNHLPIEGKGTKFPFIMKLCFSSSKSMNGAWNNAANEGMIEKENDGDVKVEIYN</sequence>
<dbReference type="InterPro" id="IPR055204">
    <property type="entry name" value="HNRNPL_RRM"/>
</dbReference>
<evidence type="ECO:0000259" key="6">
    <source>
        <dbReference type="PROSITE" id="PS50102"/>
    </source>
</evidence>
<dbReference type="GO" id="GO:0006397">
    <property type="term" value="P:mRNA processing"/>
    <property type="evidence" value="ECO:0007669"/>
    <property type="project" value="InterPro"/>
</dbReference>
<dbReference type="NCBIfam" id="TIGR01649">
    <property type="entry name" value="hnRNP-L_PTB"/>
    <property type="match status" value="1"/>
</dbReference>
<evidence type="ECO:0000256" key="2">
    <source>
        <dbReference type="ARBA" id="ARBA00022737"/>
    </source>
</evidence>
<dbReference type="CTD" id="37254"/>
<feature type="domain" description="RRM" evidence="6">
    <location>
        <begin position="87"/>
        <end position="164"/>
    </location>
</feature>
<dbReference type="GeneID" id="111594467"/>
<dbReference type="InterPro" id="IPR006536">
    <property type="entry name" value="HnRNP-L/PTB"/>
</dbReference>
<keyword evidence="8" id="KW-0687">Ribonucleoprotein</keyword>
<evidence type="ECO:0000256" key="4">
    <source>
        <dbReference type="PROSITE-ProRule" id="PRU00176"/>
    </source>
</evidence>
<protein>
    <submittedName>
        <fullName evidence="8">Heterogeneous nuclear ribonucleoprotein L isoform X13</fullName>
    </submittedName>
</protein>
<dbReference type="InterPro" id="IPR021790">
    <property type="entry name" value="PTBP1-like_RRM2"/>
</dbReference>
<keyword evidence="7" id="KW-1185">Reference proteome</keyword>
<dbReference type="CDD" id="cd12694">
    <property type="entry name" value="RRM2_hnRNPL_like"/>
    <property type="match status" value="1"/>
</dbReference>
<dbReference type="Pfam" id="PF11835">
    <property type="entry name" value="RRM_8"/>
    <property type="match status" value="1"/>
</dbReference>
<dbReference type="RefSeq" id="XP_030078604.1">
    <property type="nucleotide sequence ID" value="XM_030222744.1"/>
</dbReference>
<dbReference type="InterPro" id="IPR000504">
    <property type="entry name" value="RRM_dom"/>
</dbReference>
<name>A0A6J2SRM8_DROHY</name>
<dbReference type="OrthoDB" id="302770at2759"/>
<dbReference type="AlphaFoldDB" id="A0A6J2SRM8"/>
<gene>
    <name evidence="8" type="primary">LOC111594467</name>
</gene>
<dbReference type="Proteomes" id="UP000504633">
    <property type="component" value="Unplaced"/>
</dbReference>
<dbReference type="FunFam" id="3.30.70.330:FF:000072">
    <property type="entry name" value="heterogeneous nuclear ribonucleoprotein L isoform X1"/>
    <property type="match status" value="1"/>
</dbReference>
<dbReference type="CDD" id="cd12427">
    <property type="entry name" value="RRM4_hnRNPL_like"/>
    <property type="match status" value="1"/>
</dbReference>
<dbReference type="GO" id="GO:0005634">
    <property type="term" value="C:nucleus"/>
    <property type="evidence" value="ECO:0007669"/>
    <property type="project" value="InterPro"/>
</dbReference>
<evidence type="ECO:0000256" key="5">
    <source>
        <dbReference type="SAM" id="MobiDB-lite"/>
    </source>
</evidence>